<evidence type="ECO:0000313" key="1">
    <source>
        <dbReference type="EMBL" id="QWG09641.1"/>
    </source>
</evidence>
<dbReference type="RefSeq" id="WP_144076312.1">
    <property type="nucleotide sequence ID" value="NZ_CP076129.1"/>
</dbReference>
<protein>
    <recommendedName>
        <fullName evidence="3">DUF4424 domain-containing protein</fullName>
    </recommendedName>
</protein>
<evidence type="ECO:0008006" key="3">
    <source>
        <dbReference type="Google" id="ProtNLM"/>
    </source>
</evidence>
<keyword evidence="2" id="KW-1185">Reference proteome</keyword>
<sequence length="319" mass="36352">MKLLFIVGIICMPIYLNAQEIIKSSISTKSCTTISMGVEEIKLHIAPNSFKNQDGDFVNSDISIVMQLYKDYYDMLFADIPMHDKKGNYISGGMFEITFLSKNTPLKVVREVIVEFPSDEMDNAVYKGFKLDKEESEWNELHSPVLNYATNIASDDDDWGSSAIESINEGNGEWGDDCWCGEESETFKFIGKTLGIKSNGLYNYDYIMDNEDFVPLLVKVSKDIDKVYVHYKGLNTLLYYNVENDGLVGNFGFLKSVKRSDITVFYKKGSQNTDQIVIGKMTNKIDELLSDKNITYQLVFDINNYPVQKSKFISKFEAK</sequence>
<organism evidence="1 2">
    <name type="scientific">Flammeovirga kamogawensis</name>
    <dbReference type="NCBI Taxonomy" id="373891"/>
    <lineage>
        <taxon>Bacteria</taxon>
        <taxon>Pseudomonadati</taxon>
        <taxon>Bacteroidota</taxon>
        <taxon>Cytophagia</taxon>
        <taxon>Cytophagales</taxon>
        <taxon>Flammeovirgaceae</taxon>
        <taxon>Flammeovirga</taxon>
    </lineage>
</organism>
<dbReference type="EMBL" id="CP076129">
    <property type="protein sequence ID" value="QWG09641.1"/>
    <property type="molecule type" value="Genomic_DNA"/>
</dbReference>
<evidence type="ECO:0000313" key="2">
    <source>
        <dbReference type="Proteomes" id="UP000682802"/>
    </source>
</evidence>
<proteinExistence type="predicted"/>
<reference evidence="1 2" key="1">
    <citation type="submission" date="2021-05" db="EMBL/GenBank/DDBJ databases">
        <title>Comparative genomic studies on the polysaccharide-degrading batcterial strains of the Flammeovirga genus.</title>
        <authorList>
            <person name="Zewei F."/>
            <person name="Zheng Z."/>
            <person name="Yu L."/>
            <person name="Ruyue G."/>
            <person name="Yanhong M."/>
            <person name="Yuanyuan C."/>
            <person name="Jingyan G."/>
            <person name="Wenjun H."/>
        </authorList>
    </citation>
    <scope>NUCLEOTIDE SEQUENCE [LARGE SCALE GENOMIC DNA]</scope>
    <source>
        <strain evidence="1 2">YS10</strain>
    </source>
</reference>
<accession>A0ABX8H1D8</accession>
<dbReference type="Proteomes" id="UP000682802">
    <property type="component" value="Chromosome 2"/>
</dbReference>
<name>A0ABX8H1D8_9BACT</name>
<gene>
    <name evidence="1" type="ORF">KM029_23850</name>
</gene>